<dbReference type="Proteomes" id="UP000287651">
    <property type="component" value="Unassembled WGS sequence"/>
</dbReference>
<sequence>MAVPSLRLEGCFALSVLPSTSISPLIAAPRVVAAAPRPIPLFRRSLHSPISRMSCRFAVKASSAPPTAEELKVSSSFLPSAREGLSIFSCVRFVKVFQEENYLANWIQV</sequence>
<reference evidence="1 2" key="1">
    <citation type="journal article" date="2014" name="Agronomy (Basel)">
        <title>A Draft Genome Sequence for Ensete ventricosum, the Drought-Tolerant Tree Against Hunger.</title>
        <authorList>
            <person name="Harrison J."/>
            <person name="Moore K.A."/>
            <person name="Paszkiewicz K."/>
            <person name="Jones T."/>
            <person name="Grant M."/>
            <person name="Ambacheew D."/>
            <person name="Muzemil S."/>
            <person name="Studholme D.J."/>
        </authorList>
    </citation>
    <scope>NUCLEOTIDE SEQUENCE [LARGE SCALE GENOMIC DNA]</scope>
</reference>
<comment type="caution">
    <text evidence="1">The sequence shown here is derived from an EMBL/GenBank/DDBJ whole genome shotgun (WGS) entry which is preliminary data.</text>
</comment>
<dbReference type="AlphaFoldDB" id="A0A426Z8L7"/>
<dbReference type="EMBL" id="AMZH03007853">
    <property type="protein sequence ID" value="RRT60296.1"/>
    <property type="molecule type" value="Genomic_DNA"/>
</dbReference>
<evidence type="ECO:0000313" key="1">
    <source>
        <dbReference type="EMBL" id="RRT60296.1"/>
    </source>
</evidence>
<protein>
    <submittedName>
        <fullName evidence="1">Uncharacterized protein</fullName>
    </submittedName>
</protein>
<accession>A0A426Z8L7</accession>
<proteinExistence type="predicted"/>
<gene>
    <name evidence="1" type="ORF">B296_00032544</name>
</gene>
<evidence type="ECO:0000313" key="2">
    <source>
        <dbReference type="Proteomes" id="UP000287651"/>
    </source>
</evidence>
<name>A0A426Z8L7_ENSVE</name>
<organism evidence="1 2">
    <name type="scientific">Ensete ventricosum</name>
    <name type="common">Abyssinian banana</name>
    <name type="synonym">Musa ensete</name>
    <dbReference type="NCBI Taxonomy" id="4639"/>
    <lineage>
        <taxon>Eukaryota</taxon>
        <taxon>Viridiplantae</taxon>
        <taxon>Streptophyta</taxon>
        <taxon>Embryophyta</taxon>
        <taxon>Tracheophyta</taxon>
        <taxon>Spermatophyta</taxon>
        <taxon>Magnoliopsida</taxon>
        <taxon>Liliopsida</taxon>
        <taxon>Zingiberales</taxon>
        <taxon>Musaceae</taxon>
        <taxon>Ensete</taxon>
    </lineage>
</organism>